<feature type="compositionally biased region" description="Polar residues" evidence="1">
    <location>
        <begin position="85"/>
        <end position="101"/>
    </location>
</feature>
<protein>
    <submittedName>
        <fullName evidence="2">Uncharacterized protein</fullName>
    </submittedName>
</protein>
<organism evidence="2 3">
    <name type="scientific">Brassica napus</name>
    <name type="common">Rape</name>
    <dbReference type="NCBI Taxonomy" id="3708"/>
    <lineage>
        <taxon>Eukaryota</taxon>
        <taxon>Viridiplantae</taxon>
        <taxon>Streptophyta</taxon>
        <taxon>Embryophyta</taxon>
        <taxon>Tracheophyta</taxon>
        <taxon>Spermatophyta</taxon>
        <taxon>Magnoliopsida</taxon>
        <taxon>eudicotyledons</taxon>
        <taxon>Gunneridae</taxon>
        <taxon>Pentapetalae</taxon>
        <taxon>rosids</taxon>
        <taxon>malvids</taxon>
        <taxon>Brassicales</taxon>
        <taxon>Brassicaceae</taxon>
        <taxon>Brassiceae</taxon>
        <taxon>Brassica</taxon>
    </lineage>
</organism>
<accession>A0ABQ8BDP3</accession>
<gene>
    <name evidence="2" type="ORF">HID58_042407</name>
</gene>
<sequence length="207" mass="23220">MVEQQKKKRFALFLTKCDSEFVKKVNGGYFNIFISTCGEDGEQWDLFRVIYQMKVADTRAMSFFSDQLGDMDQSQTVECESSVNEEATQHVSDVENSSTLGSVGGTQFCGNNPPGTTRALDENSLKQPQEIFDEKESFVETIPVIDLYLHHLFGFKGMRLQDMTARELQTIAKREEEEGKGEHMGEVKRNREKKCSWSGAGGDGGGS</sequence>
<comment type="caution">
    <text evidence="2">The sequence shown here is derived from an EMBL/GenBank/DDBJ whole genome shotgun (WGS) entry which is preliminary data.</text>
</comment>
<evidence type="ECO:0000313" key="2">
    <source>
        <dbReference type="EMBL" id="KAH0902904.1"/>
    </source>
</evidence>
<feature type="region of interest" description="Disordered" evidence="1">
    <location>
        <begin position="174"/>
        <end position="207"/>
    </location>
</feature>
<dbReference type="Proteomes" id="UP000824890">
    <property type="component" value="Unassembled WGS sequence"/>
</dbReference>
<evidence type="ECO:0000313" key="3">
    <source>
        <dbReference type="Proteomes" id="UP000824890"/>
    </source>
</evidence>
<evidence type="ECO:0000256" key="1">
    <source>
        <dbReference type="SAM" id="MobiDB-lite"/>
    </source>
</evidence>
<dbReference type="EMBL" id="JAGKQM010000011">
    <property type="protein sequence ID" value="KAH0902904.1"/>
    <property type="molecule type" value="Genomic_DNA"/>
</dbReference>
<proteinExistence type="predicted"/>
<reference evidence="2 3" key="1">
    <citation type="submission" date="2021-05" db="EMBL/GenBank/DDBJ databases">
        <title>Genome Assembly of Synthetic Allotetraploid Brassica napus Reveals Homoeologous Exchanges between Subgenomes.</title>
        <authorList>
            <person name="Davis J.T."/>
        </authorList>
    </citation>
    <scope>NUCLEOTIDE SEQUENCE [LARGE SCALE GENOMIC DNA]</scope>
    <source>
        <strain evidence="3">cv. Da-Ae</strain>
        <tissue evidence="2">Seedling</tissue>
    </source>
</reference>
<name>A0ABQ8BDP3_BRANA</name>
<keyword evidence="3" id="KW-1185">Reference proteome</keyword>
<feature type="compositionally biased region" description="Basic and acidic residues" evidence="1">
    <location>
        <begin position="174"/>
        <end position="195"/>
    </location>
</feature>
<feature type="region of interest" description="Disordered" evidence="1">
    <location>
        <begin position="85"/>
        <end position="114"/>
    </location>
</feature>